<gene>
    <name evidence="2" type="ORF">IPP15_19735</name>
</gene>
<keyword evidence="1" id="KW-0812">Transmembrane</keyword>
<accession>A0A9D7XQX3</accession>
<name>A0A9D7XQX3_9BACT</name>
<dbReference type="EMBL" id="JADKGY010000029">
    <property type="protein sequence ID" value="MBK9984565.1"/>
    <property type="molecule type" value="Genomic_DNA"/>
</dbReference>
<organism evidence="2 3">
    <name type="scientific">Candidatus Opimibacter skivensis</name>
    <dbReference type="NCBI Taxonomy" id="2982028"/>
    <lineage>
        <taxon>Bacteria</taxon>
        <taxon>Pseudomonadati</taxon>
        <taxon>Bacteroidota</taxon>
        <taxon>Saprospiria</taxon>
        <taxon>Saprospirales</taxon>
        <taxon>Saprospiraceae</taxon>
        <taxon>Candidatus Opimibacter</taxon>
    </lineage>
</organism>
<proteinExistence type="predicted"/>
<dbReference type="AlphaFoldDB" id="A0A9D7XQX3"/>
<dbReference type="Gene3D" id="1.25.40.10">
    <property type="entry name" value="Tetratricopeptide repeat domain"/>
    <property type="match status" value="1"/>
</dbReference>
<comment type="caution">
    <text evidence="2">The sequence shown here is derived from an EMBL/GenBank/DDBJ whole genome shotgun (WGS) entry which is preliminary data.</text>
</comment>
<feature type="transmembrane region" description="Helical" evidence="1">
    <location>
        <begin position="12"/>
        <end position="30"/>
    </location>
</feature>
<evidence type="ECO:0000313" key="2">
    <source>
        <dbReference type="EMBL" id="MBK9984565.1"/>
    </source>
</evidence>
<evidence type="ECO:0000313" key="3">
    <source>
        <dbReference type="Proteomes" id="UP000808337"/>
    </source>
</evidence>
<keyword evidence="1" id="KW-0472">Membrane</keyword>
<dbReference type="SUPFAM" id="SSF48452">
    <property type="entry name" value="TPR-like"/>
    <property type="match status" value="1"/>
</dbReference>
<sequence>MFTINLKLKIAAIIIGIFGGFTLVFTAGFWYGFPFILIGIGFLVSYILLGTVQSAAQLLEKVKFVEAEERLKWTLNPNWLYVTNRAFYFIMKGSIAANLNRPDEAEGYFEKAKDLKLPSDNERALVYLQLANIKANQGKWPQAKAYFHQIKKFNVSEGMLKDQIKQFEKALNQSGNAVHLRSGQAMQPGGKRRRPKMR</sequence>
<evidence type="ECO:0000256" key="1">
    <source>
        <dbReference type="SAM" id="Phobius"/>
    </source>
</evidence>
<dbReference type="InterPro" id="IPR011990">
    <property type="entry name" value="TPR-like_helical_dom_sf"/>
</dbReference>
<reference evidence="2 3" key="1">
    <citation type="submission" date="2020-10" db="EMBL/GenBank/DDBJ databases">
        <title>Connecting structure to function with the recovery of over 1000 high-quality activated sludge metagenome-assembled genomes encoding full-length rRNA genes using long-read sequencing.</title>
        <authorList>
            <person name="Singleton C.M."/>
            <person name="Petriglieri F."/>
            <person name="Kristensen J.M."/>
            <person name="Kirkegaard R.H."/>
            <person name="Michaelsen T.Y."/>
            <person name="Andersen M.H."/>
            <person name="Karst S.M."/>
            <person name="Dueholm M.S."/>
            <person name="Nielsen P.H."/>
            <person name="Albertsen M."/>
        </authorList>
    </citation>
    <scope>NUCLEOTIDE SEQUENCE [LARGE SCALE GENOMIC DNA]</scope>
    <source>
        <strain evidence="2">Ribe_18-Q3-R11-54_MAXAC.273</strain>
    </source>
</reference>
<dbReference type="Proteomes" id="UP000808337">
    <property type="component" value="Unassembled WGS sequence"/>
</dbReference>
<protein>
    <submittedName>
        <fullName evidence="2">Tetratricopeptide repeat protein</fullName>
    </submittedName>
</protein>
<keyword evidence="1" id="KW-1133">Transmembrane helix</keyword>
<feature type="transmembrane region" description="Helical" evidence="1">
    <location>
        <begin position="36"/>
        <end position="56"/>
    </location>
</feature>